<dbReference type="eggNOG" id="ENOG502QVJV">
    <property type="taxonomic scope" value="Eukaryota"/>
</dbReference>
<protein>
    <submittedName>
        <fullName evidence="3">Uncharacterized protein</fullName>
    </submittedName>
</protein>
<evidence type="ECO:0000313" key="4">
    <source>
        <dbReference type="Proteomes" id="UP000008672"/>
    </source>
</evidence>
<reference evidence="3" key="3">
    <citation type="submission" date="2025-09" db="UniProtKB">
        <authorList>
            <consortium name="Ensembl"/>
        </authorList>
    </citation>
    <scope>IDENTIFICATION</scope>
</reference>
<dbReference type="GeneTree" id="ENSGT00390000017398"/>
<feature type="region of interest" description="Disordered" evidence="2">
    <location>
        <begin position="1"/>
        <end position="66"/>
    </location>
</feature>
<dbReference type="Ensembl" id="ENSLACT00000019406.1">
    <property type="protein sequence ID" value="ENSLACP00000019272.1"/>
    <property type="gene ID" value="ENSLACG00000016954.1"/>
</dbReference>
<keyword evidence="4" id="KW-1185">Reference proteome</keyword>
<evidence type="ECO:0000313" key="3">
    <source>
        <dbReference type="Ensembl" id="ENSLACP00000019272.1"/>
    </source>
</evidence>
<dbReference type="InParanoid" id="H3BBK1"/>
<dbReference type="HOGENOM" id="CLU_479477_0_0_1"/>
<accession>H3BBK1</accession>
<evidence type="ECO:0000256" key="2">
    <source>
        <dbReference type="SAM" id="MobiDB-lite"/>
    </source>
</evidence>
<dbReference type="Bgee" id="ENSLACG00000016954">
    <property type="expression patterns" value="Expressed in post-anal tail muscle and 6 other cell types or tissues"/>
</dbReference>
<organism evidence="3 4">
    <name type="scientific">Latimeria chalumnae</name>
    <name type="common">Coelacanth</name>
    <dbReference type="NCBI Taxonomy" id="7897"/>
    <lineage>
        <taxon>Eukaryota</taxon>
        <taxon>Metazoa</taxon>
        <taxon>Chordata</taxon>
        <taxon>Craniata</taxon>
        <taxon>Vertebrata</taxon>
        <taxon>Euteleostomi</taxon>
        <taxon>Coelacanthiformes</taxon>
        <taxon>Coelacanthidae</taxon>
        <taxon>Latimeria</taxon>
    </lineage>
</organism>
<feature type="compositionally biased region" description="Basic and acidic residues" evidence="2">
    <location>
        <begin position="29"/>
        <end position="44"/>
    </location>
</feature>
<dbReference type="Pfam" id="PF15559">
    <property type="entry name" value="DUF4660"/>
    <property type="match status" value="1"/>
</dbReference>
<comment type="similarity">
    <text evidence="1">Belongs to the UPF0690 family.</text>
</comment>
<sequence length="569" mass="64153">MAQEGNKDPLSFFAVYGSSSESENSDSEEGTRLAVKEQESKKCNPESVGKAKAALGSRGALPKPDELFKTVSKPSFLYNPLKKQIDWDRHTVKAPEAPPKEFKVWKTNAVPPPETYENEEKKPPPPGMDMAIKWSSMYEDNGEDAPHLAAKAHVLPEEGAVESVHLFCNQRSVNWSNCSKKRRNLLDLLEHYQNRKLYGRTIAKKKMESAANLDLPIILLRAKGWKNEKYKYCYLPSQLHTSCSNYSDSCRTASETRGLGVQKPQFFIQELSLRDVHVGSNRPESPILKSCLDSEDDDYYDNENLPCYEQTEVKGSHLKHFHILGDTKGSVDSAQETDRLRTQLKEAYYLLIHAMHDMPVDHQTGCGGFADRKISSSHSQDSVYTQSSVRIVDSDVWSCSETSPQQGSDADSFLVKYLENCELPKKVTSSKSVDNLVCLTKPSLQRSLSDSVMIYSSVRSCSHLDSNLKRKQSYKSSTDQKCEDEMYNQAEEYTGDVHSMCCEAPEWSSVKQPYENGAILNESRGNVNNFRNLAENVTPGVTVNKMQEWMHKGRMLSLEMKERISGSSL</sequence>
<dbReference type="InterPro" id="IPR029089">
    <property type="entry name" value="DUF4660"/>
</dbReference>
<dbReference type="Proteomes" id="UP000008672">
    <property type="component" value="Unassembled WGS sequence"/>
</dbReference>
<name>H3BBK1_LATCH</name>
<dbReference type="EMBL" id="AFYH01051939">
    <property type="status" value="NOT_ANNOTATED_CDS"/>
    <property type="molecule type" value="Genomic_DNA"/>
</dbReference>
<evidence type="ECO:0000256" key="1">
    <source>
        <dbReference type="ARBA" id="ARBA00008407"/>
    </source>
</evidence>
<dbReference type="AlphaFoldDB" id="H3BBK1"/>
<dbReference type="PANTHER" id="PTHR31833:SF2">
    <property type="entry name" value="UPF0690 PROTEIN C1ORF52"/>
    <property type="match status" value="1"/>
</dbReference>
<proteinExistence type="inferred from homology"/>
<gene>
    <name evidence="3" type="primary">C6H1orf52</name>
</gene>
<reference evidence="4" key="1">
    <citation type="submission" date="2011-08" db="EMBL/GenBank/DDBJ databases">
        <title>The draft genome of Latimeria chalumnae.</title>
        <authorList>
            <person name="Di Palma F."/>
            <person name="Alfoldi J."/>
            <person name="Johnson J."/>
            <person name="Berlin A."/>
            <person name="Gnerre S."/>
            <person name="Jaffe D."/>
            <person name="MacCallum I."/>
            <person name="Young S."/>
            <person name="Walker B.J."/>
            <person name="Lander E."/>
            <person name="Lindblad-Toh K."/>
        </authorList>
    </citation>
    <scope>NUCLEOTIDE SEQUENCE [LARGE SCALE GENOMIC DNA]</scope>
    <source>
        <strain evidence="4">Wild caught</strain>
    </source>
</reference>
<reference evidence="3" key="2">
    <citation type="submission" date="2025-08" db="UniProtKB">
        <authorList>
            <consortium name="Ensembl"/>
        </authorList>
    </citation>
    <scope>IDENTIFICATION</scope>
</reference>
<dbReference type="PANTHER" id="PTHR31833">
    <property type="entry name" value="UPF0690 PROTEIN C1ORF52"/>
    <property type="match status" value="1"/>
</dbReference>